<name>A0A8X6RDW8_TRICX</name>
<dbReference type="AlphaFoldDB" id="A0A8X6RDW8"/>
<proteinExistence type="predicted"/>
<protein>
    <submittedName>
        <fullName evidence="1">Uncharacterized protein</fullName>
    </submittedName>
</protein>
<dbReference type="Proteomes" id="UP000887159">
    <property type="component" value="Unassembled WGS sequence"/>
</dbReference>
<gene>
    <name evidence="1" type="primary">NCL1_45210</name>
    <name evidence="1" type="ORF">TNCV_152071</name>
</gene>
<reference evidence="1" key="1">
    <citation type="submission" date="2020-08" db="EMBL/GenBank/DDBJ databases">
        <title>Multicomponent nature underlies the extraordinary mechanical properties of spider dragline silk.</title>
        <authorList>
            <person name="Kono N."/>
            <person name="Nakamura H."/>
            <person name="Mori M."/>
            <person name="Yoshida Y."/>
            <person name="Ohtoshi R."/>
            <person name="Malay A.D."/>
            <person name="Moran D.A.P."/>
            <person name="Tomita M."/>
            <person name="Numata K."/>
            <person name="Arakawa K."/>
        </authorList>
    </citation>
    <scope>NUCLEOTIDE SEQUENCE</scope>
</reference>
<accession>A0A8X6RDW8</accession>
<organism evidence="1 2">
    <name type="scientific">Trichonephila clavipes</name>
    <name type="common">Golden silk orbweaver</name>
    <name type="synonym">Nephila clavipes</name>
    <dbReference type="NCBI Taxonomy" id="2585209"/>
    <lineage>
        <taxon>Eukaryota</taxon>
        <taxon>Metazoa</taxon>
        <taxon>Ecdysozoa</taxon>
        <taxon>Arthropoda</taxon>
        <taxon>Chelicerata</taxon>
        <taxon>Arachnida</taxon>
        <taxon>Araneae</taxon>
        <taxon>Araneomorphae</taxon>
        <taxon>Entelegynae</taxon>
        <taxon>Araneoidea</taxon>
        <taxon>Nephilidae</taxon>
        <taxon>Trichonephila</taxon>
    </lineage>
</organism>
<evidence type="ECO:0000313" key="1">
    <source>
        <dbReference type="EMBL" id="GFX93401.1"/>
    </source>
</evidence>
<keyword evidence="2" id="KW-1185">Reference proteome</keyword>
<sequence>MGLVEFLDQHKDYYSKEDSSQLLCYSYKFNTKSLWTKLETYYDSKAVAELGQRLRLIEVHEEQASRPEDSILVVTSIRRIGNSREVDLKRTITVWERADKRFTRGSRGLGWNPGQDMDVCTCTVSSPHWGTLNSCRAASPLVRLVKGKKRWEASHHPQGVLPLNWGETELNRTVTCMVLKAKQVSLSHLPL</sequence>
<dbReference type="EMBL" id="BMAU01021173">
    <property type="protein sequence ID" value="GFX93401.1"/>
    <property type="molecule type" value="Genomic_DNA"/>
</dbReference>
<comment type="caution">
    <text evidence="1">The sequence shown here is derived from an EMBL/GenBank/DDBJ whole genome shotgun (WGS) entry which is preliminary data.</text>
</comment>
<evidence type="ECO:0000313" key="2">
    <source>
        <dbReference type="Proteomes" id="UP000887159"/>
    </source>
</evidence>